<dbReference type="InterPro" id="IPR025540">
    <property type="entry name" value="FlK"/>
</dbReference>
<evidence type="ECO:0000259" key="1">
    <source>
        <dbReference type="Pfam" id="PF22636"/>
    </source>
</evidence>
<sequence length="135" mass="13982">MSAERFLGAVGLSRMTVRHGDTAIALGSGDVPVLGTPAVIALAENATIAALAEFLEQSETTVGVRIELDHSATASIGDEVVATSKVSSLSGEKIIFEVECHSGNRLIAKGVITRVLIDRVSFIAKAAAEALTRGH</sequence>
<dbReference type="Gene3D" id="3.10.129.10">
    <property type="entry name" value="Hotdog Thioesterase"/>
    <property type="match status" value="1"/>
</dbReference>
<dbReference type="Proteomes" id="UP000740727">
    <property type="component" value="Unassembled WGS sequence"/>
</dbReference>
<dbReference type="EMBL" id="RFXN01000002">
    <property type="protein sequence ID" value="NBR93309.1"/>
    <property type="molecule type" value="Genomic_DNA"/>
</dbReference>
<dbReference type="Pfam" id="PF22636">
    <property type="entry name" value="FlK"/>
    <property type="match status" value="1"/>
</dbReference>
<comment type="caution">
    <text evidence="2">The sequence shown here is derived from an EMBL/GenBank/DDBJ whole genome shotgun (WGS) entry which is preliminary data.</text>
</comment>
<dbReference type="InterPro" id="IPR054485">
    <property type="entry name" value="FlK-like_dom"/>
</dbReference>
<dbReference type="AlphaFoldDB" id="A0A965LKF7"/>
<reference evidence="2" key="1">
    <citation type="submission" date="2018-10" db="EMBL/GenBank/DDBJ databases">
        <title>Iterative Subtractive Binning of Freshwater Chronoseries Metagenomes Recovers Nearly Complete Genomes from over Four Hundred Novel Species.</title>
        <authorList>
            <person name="Rodriguez-R L.M."/>
            <person name="Tsementzi D."/>
            <person name="Luo C."/>
            <person name="Konstantinidis K.T."/>
        </authorList>
    </citation>
    <scope>NUCLEOTIDE SEQUENCE</scope>
    <source>
        <strain evidence="2">WB5_2A_028</strain>
    </source>
</reference>
<evidence type="ECO:0000313" key="3">
    <source>
        <dbReference type="Proteomes" id="UP000740727"/>
    </source>
</evidence>
<evidence type="ECO:0000313" key="2">
    <source>
        <dbReference type="EMBL" id="NBR93309.1"/>
    </source>
</evidence>
<organism evidence="2 3">
    <name type="scientific">Candidatus Fonsibacter lacus</name>
    <dbReference type="NCBI Taxonomy" id="2576439"/>
    <lineage>
        <taxon>Bacteria</taxon>
        <taxon>Pseudomonadati</taxon>
        <taxon>Pseudomonadota</taxon>
        <taxon>Alphaproteobacteria</taxon>
        <taxon>Candidatus Pelagibacterales</taxon>
        <taxon>Candidatus Pelagibacterales incertae sedis</taxon>
        <taxon>Candidatus Fonsibacter</taxon>
    </lineage>
</organism>
<accession>A0A965LKF7</accession>
<proteinExistence type="predicted"/>
<name>A0A965LKF7_9PROT</name>
<dbReference type="PANTHER" id="PTHR36934:SF1">
    <property type="entry name" value="THIOESTERASE DOMAIN-CONTAINING PROTEIN"/>
    <property type="match status" value="1"/>
</dbReference>
<dbReference type="PANTHER" id="PTHR36934">
    <property type="entry name" value="BLR0278 PROTEIN"/>
    <property type="match status" value="1"/>
</dbReference>
<dbReference type="SUPFAM" id="SSF54637">
    <property type="entry name" value="Thioesterase/thiol ester dehydrase-isomerase"/>
    <property type="match status" value="1"/>
</dbReference>
<gene>
    <name evidence="2" type="ORF">EBT44_00335</name>
</gene>
<dbReference type="InterPro" id="IPR029069">
    <property type="entry name" value="HotDog_dom_sf"/>
</dbReference>
<protein>
    <submittedName>
        <fullName evidence="2">Thioesterase</fullName>
    </submittedName>
</protein>
<feature type="domain" description="Fluoroacetyl-CoA-specific thioesterase-like" evidence="1">
    <location>
        <begin position="17"/>
        <end position="119"/>
    </location>
</feature>